<keyword evidence="3" id="KW-1185">Reference proteome</keyword>
<keyword evidence="1" id="KW-0812">Transmembrane</keyword>
<protein>
    <submittedName>
        <fullName evidence="2">Uncharacterized protein</fullName>
    </submittedName>
</protein>
<dbReference type="Proteomes" id="UP000604046">
    <property type="component" value="Unassembled WGS sequence"/>
</dbReference>
<accession>A0A812TB36</accession>
<organism evidence="2 3">
    <name type="scientific">Symbiodinium natans</name>
    <dbReference type="NCBI Taxonomy" id="878477"/>
    <lineage>
        <taxon>Eukaryota</taxon>
        <taxon>Sar</taxon>
        <taxon>Alveolata</taxon>
        <taxon>Dinophyceae</taxon>
        <taxon>Suessiales</taxon>
        <taxon>Symbiodiniaceae</taxon>
        <taxon>Symbiodinium</taxon>
    </lineage>
</organism>
<comment type="caution">
    <text evidence="2">The sequence shown here is derived from an EMBL/GenBank/DDBJ whole genome shotgun (WGS) entry which is preliminary data.</text>
</comment>
<dbReference type="EMBL" id="CAJNDS010002530">
    <property type="protein sequence ID" value="CAE7514157.1"/>
    <property type="molecule type" value="Genomic_DNA"/>
</dbReference>
<name>A0A812TB36_9DINO</name>
<feature type="transmembrane region" description="Helical" evidence="1">
    <location>
        <begin position="128"/>
        <end position="156"/>
    </location>
</feature>
<evidence type="ECO:0000313" key="2">
    <source>
        <dbReference type="EMBL" id="CAE7514157.1"/>
    </source>
</evidence>
<keyword evidence="1" id="KW-0472">Membrane</keyword>
<evidence type="ECO:0000256" key="1">
    <source>
        <dbReference type="SAM" id="Phobius"/>
    </source>
</evidence>
<gene>
    <name evidence="2" type="ORF">SNAT2548_LOCUS28781</name>
</gene>
<dbReference type="AlphaFoldDB" id="A0A812TB36"/>
<proteinExistence type="predicted"/>
<sequence length="169" mass="19070">MHPMRWRLHGGLAGRYGRHAALHGILRSWLFLWAARDRHCVAVHETTDRWRFVTHLPGARDLCVCDRTPTQGGAGSQQKSPNHSFIVLSSLQSVSVSLSQSQSVSVTLSLSSLFLFSLYRFLSLSVSIILLLCISFCFFYPSFCLFAHTFGCNMLLLRHRKTSKNTPSN</sequence>
<keyword evidence="1" id="KW-1133">Transmembrane helix</keyword>
<reference evidence="2" key="1">
    <citation type="submission" date="2021-02" db="EMBL/GenBank/DDBJ databases">
        <authorList>
            <person name="Dougan E. K."/>
            <person name="Rhodes N."/>
            <person name="Thang M."/>
            <person name="Chan C."/>
        </authorList>
    </citation>
    <scope>NUCLEOTIDE SEQUENCE</scope>
</reference>
<evidence type="ECO:0000313" key="3">
    <source>
        <dbReference type="Proteomes" id="UP000604046"/>
    </source>
</evidence>